<dbReference type="InterPro" id="IPR012341">
    <property type="entry name" value="6hp_glycosidase-like_sf"/>
</dbReference>
<evidence type="ECO:0000313" key="4">
    <source>
        <dbReference type="EMBL" id="RFU35563.1"/>
    </source>
</evidence>
<dbReference type="Proteomes" id="UP000258309">
    <property type="component" value="Unassembled WGS sequence"/>
</dbReference>
<reference evidence="4 5" key="1">
    <citation type="submission" date="2018-05" db="EMBL/GenBank/DDBJ databases">
        <title>Draft genome sequence of Scytalidium lignicola DSM 105466, a ubiquitous saprotrophic fungus.</title>
        <authorList>
            <person name="Buettner E."/>
            <person name="Gebauer A.M."/>
            <person name="Hofrichter M."/>
            <person name="Liers C."/>
            <person name="Kellner H."/>
        </authorList>
    </citation>
    <scope>NUCLEOTIDE SEQUENCE [LARGE SCALE GENOMIC DNA]</scope>
    <source>
        <strain evidence="4 5">DSM 105466</strain>
    </source>
</reference>
<evidence type="ECO:0000259" key="1">
    <source>
        <dbReference type="Pfam" id="PF14498"/>
    </source>
</evidence>
<feature type="non-terminal residue" evidence="4">
    <location>
        <position position="1"/>
    </location>
</feature>
<dbReference type="OMA" id="TPWNGDY"/>
<proteinExistence type="predicted"/>
<feature type="domain" description="Glycosyl hydrolase family 95 catalytic" evidence="3">
    <location>
        <begin position="273"/>
        <end position="674"/>
    </location>
</feature>
<evidence type="ECO:0000313" key="5">
    <source>
        <dbReference type="Proteomes" id="UP000258309"/>
    </source>
</evidence>
<dbReference type="InterPro" id="IPR008928">
    <property type="entry name" value="6-hairpin_glycosidase_sf"/>
</dbReference>
<dbReference type="InterPro" id="IPR054363">
    <property type="entry name" value="GH95_cat"/>
</dbReference>
<organism evidence="4 5">
    <name type="scientific">Scytalidium lignicola</name>
    <name type="common">Hyphomycete</name>
    <dbReference type="NCBI Taxonomy" id="5539"/>
    <lineage>
        <taxon>Eukaryota</taxon>
        <taxon>Fungi</taxon>
        <taxon>Dikarya</taxon>
        <taxon>Ascomycota</taxon>
        <taxon>Pezizomycotina</taxon>
        <taxon>Leotiomycetes</taxon>
        <taxon>Leotiomycetes incertae sedis</taxon>
        <taxon>Scytalidium</taxon>
    </lineage>
</organism>
<sequence length="828" mass="92732">MPPEPSPNSSSTLLHYTSPASDWSEALPIGNGRLGAMVYGRTTTELLQLNENSVWYGGLRERTPPDAAKNLPRLRELIRAERHKEAEKLVRQAFFATPQSQCHYEPLGNFTVEFDHEEDGIKDYSRSLNVETAVTSVQYQYHGVSFRREVFASQPDNVLVMQLESSEKSEFTLRLTRMGMAEFDTNELVDSITARNDGNIIMHATPGGRDSNHICCVAQLKCQDDGAIEVVGSGLIVTSRKATIVLAAQTTFRFNDEESAALSDASRAMVRNNLKDRHVNDYQSLYNRMKLHLQSDNTNPELSTDKRLLKAPDPSLIVLYHNLGRYLLIACSRPGIKSLPSTLQGLWNPEFQPVWGSKYTININTEMNYWPANTCNLAECELPLFEMLERMAERGKKTAEVMYRCRGWCAHHNTDIWADTDPQDRCISSTLWPLGGAWLCYHIWEHYSFNNDKSFLTRMFPVLKGCVQFLVDFLIEDASGKYLVTNPSLSPENTYIGKTGTTGVMCEGATIDIQIIHALFTAYIDIISELGIVNDDLLSAAVQSRERLPPMVIGSLGQLQEWTYDYAEFEPGHRHTSHLWGLHPGNQITKSLTPDLATAAAVTLRRRAEHGGGHTGWSRAWLINLHARLGDSEGCLEHIHRLLRNSTMPNMLDTHPPFQIDGNFGGSAGIIEMLIQSHEGIINLLPACPKSWHCGALNGTVVRGGFEVDFEWENGVIKQPVVVKSRSGRPGVVRFPEYDNPSDQLILNIYVIVGPEDQSDNVSTEPFISIDFKRDSPLYYARRIQVKSPNDDDTSDAIIASVKCGSFLESDFGPETSRAQTYASFPPQ</sequence>
<dbReference type="AlphaFoldDB" id="A0A3E2HQC7"/>
<dbReference type="PANTHER" id="PTHR31084">
    <property type="entry name" value="ALPHA-L-FUCOSIDASE 2"/>
    <property type="match status" value="1"/>
</dbReference>
<keyword evidence="5" id="KW-1185">Reference proteome</keyword>
<dbReference type="Pfam" id="PF22124">
    <property type="entry name" value="Glyco_hydro_95_cat"/>
    <property type="match status" value="1"/>
</dbReference>
<dbReference type="GO" id="GO:0004560">
    <property type="term" value="F:alpha-L-fucosidase activity"/>
    <property type="evidence" value="ECO:0007669"/>
    <property type="project" value="InterPro"/>
</dbReference>
<gene>
    <name evidence="4" type="ORF">B7463_g770</name>
</gene>
<dbReference type="EMBL" id="NCSJ02000007">
    <property type="protein sequence ID" value="RFU35563.1"/>
    <property type="molecule type" value="Genomic_DNA"/>
</dbReference>
<dbReference type="Gene3D" id="1.50.10.10">
    <property type="match status" value="1"/>
</dbReference>
<dbReference type="Pfam" id="PF21307">
    <property type="entry name" value="Glyco_hydro_95_C"/>
    <property type="match status" value="1"/>
</dbReference>
<dbReference type="InterPro" id="IPR027414">
    <property type="entry name" value="GH95_N_dom"/>
</dbReference>
<dbReference type="InterPro" id="IPR016518">
    <property type="entry name" value="Alpha-L-fucosidase"/>
</dbReference>
<dbReference type="Pfam" id="PF14498">
    <property type="entry name" value="Glyco_hyd_65N_2"/>
    <property type="match status" value="1"/>
</dbReference>
<feature type="domain" description="Glycosyl hydrolase family 95 N-terminal" evidence="1">
    <location>
        <begin position="14"/>
        <end position="253"/>
    </location>
</feature>
<evidence type="ECO:0000259" key="2">
    <source>
        <dbReference type="Pfam" id="PF21307"/>
    </source>
</evidence>
<feature type="non-terminal residue" evidence="4">
    <location>
        <position position="828"/>
    </location>
</feature>
<dbReference type="OrthoDB" id="2848340at2759"/>
<dbReference type="SUPFAM" id="SSF48208">
    <property type="entry name" value="Six-hairpin glycosidases"/>
    <property type="match status" value="1"/>
</dbReference>
<protein>
    <submittedName>
        <fullName evidence="4">Uncharacterized protein</fullName>
    </submittedName>
</protein>
<accession>A0A3E2HQC7</accession>
<evidence type="ECO:0000259" key="3">
    <source>
        <dbReference type="Pfam" id="PF22124"/>
    </source>
</evidence>
<dbReference type="GO" id="GO:0005975">
    <property type="term" value="P:carbohydrate metabolic process"/>
    <property type="evidence" value="ECO:0007669"/>
    <property type="project" value="InterPro"/>
</dbReference>
<name>A0A3E2HQC7_SCYLI</name>
<dbReference type="PIRSF" id="PIRSF007663">
    <property type="entry name" value="UCP007663"/>
    <property type="match status" value="1"/>
</dbReference>
<feature type="domain" description="Alpha fucosidase A-like C-terminal" evidence="2">
    <location>
        <begin position="676"/>
        <end position="736"/>
    </location>
</feature>
<dbReference type="InterPro" id="IPR049053">
    <property type="entry name" value="AFCA-like_C"/>
</dbReference>
<dbReference type="FunFam" id="1.50.10.10:FF:000028">
    <property type="entry name" value="Alpha-L-fucosidase 2"/>
    <property type="match status" value="1"/>
</dbReference>
<dbReference type="PANTHER" id="PTHR31084:SF18">
    <property type="entry name" value="GLYCOSYL HYDROLASE FAMILY 95 N-TERMINAL DOMAIN-CONTAINING PROTEIN"/>
    <property type="match status" value="1"/>
</dbReference>
<comment type="caution">
    <text evidence="4">The sequence shown here is derived from an EMBL/GenBank/DDBJ whole genome shotgun (WGS) entry which is preliminary data.</text>
</comment>